<dbReference type="InterPro" id="IPR002933">
    <property type="entry name" value="Peptidase_M20"/>
</dbReference>
<keyword evidence="1" id="KW-0378">Hydrolase</keyword>
<sequence length="380" mass="42320">MQHNIIDEAKSLRKYLHQHPELSCFEENTSRHLIERLKSECTPDELIVFKHYGVAAIFKGDKPGKSVLIRGDFDALPIQEINDFAHKSLTEGVSHKCGHDGHASILYALARYLSLERQEKGDAILLFQPAEENGEGAKGIINDPLFDSLKPDYAVALHNLPGYDLHKVVWRSGTFTAAANSIIIKLTGKTSHAAEPEFGINPALAMAEITQLILDQNQPDLDTDDFRIATPIYTTMGDQAYGVSAGYGELHFTLRAWDNQVIRDHEEKCEDIARQVAGAHDLKIEIEWTQSFFANFNDERVIAAIKGAAAAGGYETEQRATPFKWGEDFGIFTEQFPGAMFGIGSGKNCPALHNPDYDFPDELIETGMIIFKEIISQLQE</sequence>
<keyword evidence="4" id="KW-1185">Reference proteome</keyword>
<dbReference type="Pfam" id="PF07687">
    <property type="entry name" value="M20_dimer"/>
    <property type="match status" value="1"/>
</dbReference>
<feature type="domain" description="Peptidase M20 dimerisation" evidence="2">
    <location>
        <begin position="182"/>
        <end position="278"/>
    </location>
</feature>
<dbReference type="SUPFAM" id="SSF55031">
    <property type="entry name" value="Bacterial exopeptidase dimerisation domain"/>
    <property type="match status" value="1"/>
</dbReference>
<dbReference type="PIRSF" id="PIRSF005962">
    <property type="entry name" value="Pept_M20D_amidohydro"/>
    <property type="match status" value="1"/>
</dbReference>
<dbReference type="Pfam" id="PF01546">
    <property type="entry name" value="Peptidase_M20"/>
    <property type="match status" value="1"/>
</dbReference>
<dbReference type="Proteomes" id="UP001610063">
    <property type="component" value="Unassembled WGS sequence"/>
</dbReference>
<comment type="caution">
    <text evidence="3">The sequence shown here is derived from an EMBL/GenBank/DDBJ whole genome shotgun (WGS) entry which is preliminary data.</text>
</comment>
<dbReference type="SUPFAM" id="SSF53187">
    <property type="entry name" value="Zn-dependent exopeptidases"/>
    <property type="match status" value="1"/>
</dbReference>
<dbReference type="PANTHER" id="PTHR11014">
    <property type="entry name" value="PEPTIDASE M20 FAMILY MEMBER"/>
    <property type="match status" value="1"/>
</dbReference>
<dbReference type="InterPro" id="IPR011650">
    <property type="entry name" value="Peptidase_M20_dimer"/>
</dbReference>
<evidence type="ECO:0000259" key="2">
    <source>
        <dbReference type="Pfam" id="PF07687"/>
    </source>
</evidence>
<dbReference type="InterPro" id="IPR017439">
    <property type="entry name" value="Amidohydrolase"/>
</dbReference>
<dbReference type="PANTHER" id="PTHR11014:SF169">
    <property type="entry name" value="CLAN MH, FAMILY M20, PEPTIDASE T-LIKE METALLOPEPTIDASE"/>
    <property type="match status" value="1"/>
</dbReference>
<evidence type="ECO:0000256" key="1">
    <source>
        <dbReference type="ARBA" id="ARBA00022801"/>
    </source>
</evidence>
<evidence type="ECO:0000313" key="4">
    <source>
        <dbReference type="Proteomes" id="UP001610063"/>
    </source>
</evidence>
<protein>
    <submittedName>
        <fullName evidence="3">Amidohydrolase</fullName>
    </submittedName>
</protein>
<gene>
    <name evidence="3" type="ORF">ACHKAR_03155</name>
</gene>
<dbReference type="RefSeq" id="WP_395416133.1">
    <property type="nucleotide sequence ID" value="NZ_JBIPKE010000011.1"/>
</dbReference>
<reference evidence="3 4" key="1">
    <citation type="journal article" date="2013" name="Int. J. Syst. Evol. Microbiol.">
        <title>Marinoscillum luteum sp. nov., isolated from marine sediment.</title>
        <authorList>
            <person name="Cha I.T."/>
            <person name="Park S.J."/>
            <person name="Kim S.J."/>
            <person name="Kim J.G."/>
            <person name="Jung M.Y."/>
            <person name="Shin K.S."/>
            <person name="Kwon K.K."/>
            <person name="Yang S.H."/>
            <person name="Seo Y.S."/>
            <person name="Rhee S.K."/>
        </authorList>
    </citation>
    <scope>NUCLEOTIDE SEQUENCE [LARGE SCALE GENOMIC DNA]</scope>
    <source>
        <strain evidence="3 4">KCTC 23939</strain>
    </source>
</reference>
<dbReference type="Gene3D" id="3.40.630.10">
    <property type="entry name" value="Zn peptidases"/>
    <property type="match status" value="1"/>
</dbReference>
<dbReference type="NCBIfam" id="TIGR01891">
    <property type="entry name" value="amidohydrolases"/>
    <property type="match status" value="1"/>
</dbReference>
<name>A0ABW7N4S0_9BACT</name>
<evidence type="ECO:0000313" key="3">
    <source>
        <dbReference type="EMBL" id="MFH6982417.1"/>
    </source>
</evidence>
<accession>A0ABW7N4S0</accession>
<dbReference type="InterPro" id="IPR036264">
    <property type="entry name" value="Bact_exopeptidase_dim_dom"/>
</dbReference>
<dbReference type="EMBL" id="JBIPKE010000011">
    <property type="protein sequence ID" value="MFH6982417.1"/>
    <property type="molecule type" value="Genomic_DNA"/>
</dbReference>
<organism evidence="3 4">
    <name type="scientific">Marinoscillum luteum</name>
    <dbReference type="NCBI Taxonomy" id="861051"/>
    <lineage>
        <taxon>Bacteria</taxon>
        <taxon>Pseudomonadati</taxon>
        <taxon>Bacteroidota</taxon>
        <taxon>Cytophagia</taxon>
        <taxon>Cytophagales</taxon>
        <taxon>Reichenbachiellaceae</taxon>
        <taxon>Marinoscillum</taxon>
    </lineage>
</organism>
<dbReference type="Gene3D" id="3.30.70.360">
    <property type="match status" value="1"/>
</dbReference>
<proteinExistence type="predicted"/>